<comment type="function">
    <text evidence="12">This is a copper-containing oxidase that functions in the formation of pigments such as melanins and other polyphenolic compounds. Catalyzes the oxidation of o-diphenols (N-acetyldopamine, 4-methylcatechol and dopamine). Cannot oxidize monophenols and p-phenols (L-tyrosine, tyramine, gentisic acid and hydroquinone). Binds to the surface of hemocytes and is involved in hemocyte melanization. Activation of the enzyme in response to bacterial lipopolysaccharides (LPS) suggests it may play a role in innate immunity.</text>
</comment>
<keyword evidence="6" id="KW-0479">Metal-binding</keyword>
<reference evidence="15" key="1">
    <citation type="submission" date="2025-08" db="UniProtKB">
        <authorList>
            <consortium name="RefSeq"/>
        </authorList>
    </citation>
    <scope>IDENTIFICATION</scope>
    <source>
        <tissue evidence="15">Whole insect</tissue>
    </source>
</reference>
<feature type="region of interest" description="Disordered" evidence="13">
    <location>
        <begin position="717"/>
        <end position="836"/>
    </location>
</feature>
<name>A0A6P7G6C7_DIAVI</name>
<dbReference type="InterPro" id="IPR013788">
    <property type="entry name" value="Hemocyanin/hexamerin"/>
</dbReference>
<dbReference type="AlphaFoldDB" id="A0A6P7G6C7"/>
<evidence type="ECO:0000256" key="4">
    <source>
        <dbReference type="ARBA" id="ARBA00022525"/>
    </source>
</evidence>
<feature type="compositionally biased region" description="Basic residues" evidence="13">
    <location>
        <begin position="740"/>
        <end position="755"/>
    </location>
</feature>
<dbReference type="Gene3D" id="2.60.40.1520">
    <property type="entry name" value="Hemocyanin, C-terminal domain"/>
    <property type="match status" value="1"/>
</dbReference>
<keyword evidence="11" id="KW-1015">Disulfide bond</keyword>
<dbReference type="RefSeq" id="XP_028140070.1">
    <property type="nucleotide sequence ID" value="XM_028284269.1"/>
</dbReference>
<keyword evidence="5" id="KW-0399">Innate immunity</keyword>
<accession>A0A6P7G6C7</accession>
<evidence type="ECO:0000256" key="11">
    <source>
        <dbReference type="ARBA" id="ARBA00023157"/>
    </source>
</evidence>
<dbReference type="PROSITE" id="PS00209">
    <property type="entry name" value="HEMOCYANIN_1"/>
    <property type="match status" value="1"/>
</dbReference>
<evidence type="ECO:0000256" key="5">
    <source>
        <dbReference type="ARBA" id="ARBA00022588"/>
    </source>
</evidence>
<protein>
    <submittedName>
        <fullName evidence="15">Phenoloxidase 1-like</fullName>
    </submittedName>
</protein>
<evidence type="ECO:0000256" key="10">
    <source>
        <dbReference type="ARBA" id="ARBA00023033"/>
    </source>
</evidence>
<dbReference type="Pfam" id="PF03722">
    <property type="entry name" value="Hemocyanin_N"/>
    <property type="match status" value="1"/>
</dbReference>
<dbReference type="GO" id="GO:0004503">
    <property type="term" value="F:tyrosinase activity"/>
    <property type="evidence" value="ECO:0007669"/>
    <property type="project" value="UniProtKB-ARBA"/>
</dbReference>
<dbReference type="InterPro" id="IPR036697">
    <property type="entry name" value="Hemocyanin_N_sf"/>
</dbReference>
<dbReference type="InterPro" id="IPR008922">
    <property type="entry name" value="Di-copper_centre_dom_sf"/>
</dbReference>
<evidence type="ECO:0000256" key="12">
    <source>
        <dbReference type="ARBA" id="ARBA00053160"/>
    </source>
</evidence>
<dbReference type="InterPro" id="IPR002227">
    <property type="entry name" value="Tyrosinase_Cu-bd"/>
</dbReference>
<dbReference type="InterPro" id="IPR000896">
    <property type="entry name" value="Hemocyanin/hexamerin_mid_dom"/>
</dbReference>
<dbReference type="OrthoDB" id="8119704at2759"/>
<comment type="cofactor">
    <cofactor evidence="1">
        <name>Cu(2+)</name>
        <dbReference type="ChEBI" id="CHEBI:29036"/>
    </cofactor>
</comment>
<dbReference type="SUPFAM" id="SSF48056">
    <property type="entry name" value="Di-copper centre-containing domain"/>
    <property type="match status" value="1"/>
</dbReference>
<evidence type="ECO:0000256" key="7">
    <source>
        <dbReference type="ARBA" id="ARBA00022859"/>
    </source>
</evidence>
<dbReference type="PRINTS" id="PR00187">
    <property type="entry name" value="HAEMOCYANIN"/>
</dbReference>
<gene>
    <name evidence="15" type="primary">LOC114334234</name>
</gene>
<keyword evidence="9" id="KW-0186">Copper</keyword>
<keyword evidence="7" id="KW-0391">Immunity</keyword>
<dbReference type="InParanoid" id="A0A6P7G6C7"/>
<evidence type="ECO:0000256" key="9">
    <source>
        <dbReference type="ARBA" id="ARBA00023008"/>
    </source>
</evidence>
<dbReference type="SUPFAM" id="SSF48050">
    <property type="entry name" value="Hemocyanin, N-terminal domain"/>
    <property type="match status" value="1"/>
</dbReference>
<evidence type="ECO:0000256" key="1">
    <source>
        <dbReference type="ARBA" id="ARBA00001973"/>
    </source>
</evidence>
<evidence type="ECO:0000259" key="14">
    <source>
        <dbReference type="PROSITE" id="PS00498"/>
    </source>
</evidence>
<dbReference type="GO" id="GO:0046872">
    <property type="term" value="F:metal ion binding"/>
    <property type="evidence" value="ECO:0007669"/>
    <property type="project" value="UniProtKB-KW"/>
</dbReference>
<dbReference type="FunFam" id="1.10.1280.10:FF:000004">
    <property type="entry name" value="Hemocyanin subunit 2"/>
    <property type="match status" value="1"/>
</dbReference>
<evidence type="ECO:0000256" key="8">
    <source>
        <dbReference type="ARBA" id="ARBA00023002"/>
    </source>
</evidence>
<keyword evidence="10" id="KW-0503">Monooxygenase</keyword>
<dbReference type="SUPFAM" id="SSF81296">
    <property type="entry name" value="E set domains"/>
    <property type="match status" value="1"/>
</dbReference>
<dbReference type="InterPro" id="IPR005203">
    <property type="entry name" value="Hemocyanin_C"/>
</dbReference>
<keyword evidence="4" id="KW-0964">Secreted</keyword>
<feature type="compositionally biased region" description="Basic residues" evidence="13">
    <location>
        <begin position="764"/>
        <end position="775"/>
    </location>
</feature>
<dbReference type="PANTHER" id="PTHR11511">
    <property type="entry name" value="LARVAL STORAGE PROTEIN/PHENOLOXIDASE"/>
    <property type="match status" value="1"/>
</dbReference>
<dbReference type="GO" id="GO:0045087">
    <property type="term" value="P:innate immune response"/>
    <property type="evidence" value="ECO:0007669"/>
    <property type="project" value="UniProtKB-KW"/>
</dbReference>
<dbReference type="PANTHER" id="PTHR11511:SF4">
    <property type="entry name" value="PHENOLOXIDASE 2-RELATED"/>
    <property type="match status" value="1"/>
</dbReference>
<evidence type="ECO:0000256" key="6">
    <source>
        <dbReference type="ARBA" id="ARBA00022723"/>
    </source>
</evidence>
<evidence type="ECO:0000256" key="2">
    <source>
        <dbReference type="ARBA" id="ARBA00004613"/>
    </source>
</evidence>
<dbReference type="Pfam" id="PF00372">
    <property type="entry name" value="Hemocyanin_M"/>
    <property type="match status" value="1"/>
</dbReference>
<dbReference type="GO" id="GO:0006582">
    <property type="term" value="P:melanin metabolic process"/>
    <property type="evidence" value="ECO:0007669"/>
    <property type="project" value="UniProtKB-ARBA"/>
</dbReference>
<dbReference type="InterPro" id="IPR014756">
    <property type="entry name" value="Ig_E-set"/>
</dbReference>
<dbReference type="Gene3D" id="1.10.1280.10">
    <property type="entry name" value="Di-copper center containing domain from catechol oxidase"/>
    <property type="match status" value="1"/>
</dbReference>
<dbReference type="PROSITE" id="PS00498">
    <property type="entry name" value="TYROSINASE_2"/>
    <property type="match status" value="1"/>
</dbReference>
<comment type="subcellular location">
    <subcellularLocation>
        <location evidence="2">Secreted</location>
    </subcellularLocation>
</comment>
<sequence length="836" mass="97670">MKAKECLLLLFDRPKESLSIPKGPDGVRFIVPKEYLKEEFQNLVDEHQPRWQFTPNIARLSITPRTDFTASEDDDRPQHDKKTVRVKYIPLPSLAEVTEIGKNENFSLFIPKHQRIAAKLISLFMEMKDCDELLSLACCARERVNPLLFHYALSVALLHRTDTRDLDLPSVVFSFPDRYIDSTVFARVPEVTVLPENKRAPIIIPMNYTASNLEDEHRIAYFREDIGVNLHHWHWHLVYPMEGKIDVVKKDRRGELFYYMHQQIMARYNFERLCNGLKRVEKFTNFNDPILEAYYPKLNSMVANRNYPARVSNMRWQNLQRDLEEVFVDVEQMERWRHRIYNAIHRGYARDKKRDPVELTENDGIDILGNMVESSILSPDRDFYGDFHNTGHNFAAYIHDPDFRHLEYSAVMGDTSTAMRDPFFYRWHATIDDIFQNHKDMLPGYTEKQLGFENVIVQDIKVQTQGAPVNTLQTHWQQSQIDLSRGLDFQPRGAVLVKFTHLQHKPFSYEITVNNANYCPTVGTCRIFMAPKFDEKGKPWTFKHQKNMFIELDKFTVKLKSGQNSISRKSSESSVTIPFGRTFRDLDKNRPDKTDVKATTKFDFCGCGWPENMLIPKGNERFEAELFVMISDYSDDKVQNSVTGKSCDAGSYCGLRDNQYPDRRSMGYPFDRQPRVPEEPTKRIKTLQEFLTPNMKVTDVFIEFNNQIDAAPKVNENVDNSEIEHPVDVDNNDVDEGKRKERKDRKERKERKERKDRKEQKERKERKKRKERKRNYSFDSSDSSSSDEDDSSGSSSSSEESRVSEPPLDPYALPTDEPLEPSPKIEEEPVYTFAAT</sequence>
<dbReference type="FunFam" id="2.60.40.1520:FF:000001">
    <property type="entry name" value="Hemocyanin subunit 2"/>
    <property type="match status" value="1"/>
</dbReference>
<evidence type="ECO:0000313" key="15">
    <source>
        <dbReference type="RefSeq" id="XP_028140070.1"/>
    </source>
</evidence>
<dbReference type="Gene3D" id="1.20.1370.10">
    <property type="entry name" value="Hemocyanin, N-terminal domain"/>
    <property type="match status" value="1"/>
</dbReference>
<dbReference type="InterPro" id="IPR037020">
    <property type="entry name" value="Hemocyanin_C_sf"/>
</dbReference>
<proteinExistence type="inferred from homology"/>
<evidence type="ECO:0000256" key="3">
    <source>
        <dbReference type="ARBA" id="ARBA00009928"/>
    </source>
</evidence>
<dbReference type="InterPro" id="IPR005204">
    <property type="entry name" value="Hemocyanin_N"/>
</dbReference>
<organism evidence="15">
    <name type="scientific">Diabrotica virgifera virgifera</name>
    <name type="common">western corn rootworm</name>
    <dbReference type="NCBI Taxonomy" id="50390"/>
    <lineage>
        <taxon>Eukaryota</taxon>
        <taxon>Metazoa</taxon>
        <taxon>Ecdysozoa</taxon>
        <taxon>Arthropoda</taxon>
        <taxon>Hexapoda</taxon>
        <taxon>Insecta</taxon>
        <taxon>Pterygota</taxon>
        <taxon>Neoptera</taxon>
        <taxon>Endopterygota</taxon>
        <taxon>Coleoptera</taxon>
        <taxon>Polyphaga</taxon>
        <taxon>Cucujiformia</taxon>
        <taxon>Chrysomeloidea</taxon>
        <taxon>Chrysomelidae</taxon>
        <taxon>Galerucinae</taxon>
        <taxon>Diabroticina</taxon>
        <taxon>Diabroticites</taxon>
        <taxon>Diabrotica</taxon>
    </lineage>
</organism>
<evidence type="ECO:0000256" key="13">
    <source>
        <dbReference type="SAM" id="MobiDB-lite"/>
    </source>
</evidence>
<comment type="similarity">
    <text evidence="3">Belongs to the tyrosinase family.</text>
</comment>
<dbReference type="GO" id="GO:0005576">
    <property type="term" value="C:extracellular region"/>
    <property type="evidence" value="ECO:0007669"/>
    <property type="project" value="UniProtKB-SubCell"/>
</dbReference>
<keyword evidence="8" id="KW-0560">Oxidoreductase</keyword>
<feature type="domain" description="Tyrosinase copper-binding" evidence="14">
    <location>
        <begin position="421"/>
        <end position="432"/>
    </location>
</feature>
<dbReference type="PROSITE" id="PS00210">
    <property type="entry name" value="HEMOCYANIN_2"/>
    <property type="match status" value="1"/>
</dbReference>
<dbReference type="Pfam" id="PF03723">
    <property type="entry name" value="Hemocyanin_C"/>
    <property type="match status" value="1"/>
</dbReference>